<dbReference type="Pfam" id="PF23726">
    <property type="entry name" value="Beta-prop_RSE1_2nd"/>
    <property type="match status" value="1"/>
</dbReference>
<protein>
    <recommendedName>
        <fullName evidence="9">Cleavage/polyadenylation specificity factor A subunit N-terminal domain-containing protein</fullName>
    </recommendedName>
</protein>
<dbReference type="GO" id="GO:0006397">
    <property type="term" value="P:mRNA processing"/>
    <property type="evidence" value="ECO:0007669"/>
    <property type="project" value="UniProtKB-KW"/>
</dbReference>
<evidence type="ECO:0000256" key="3">
    <source>
        <dbReference type="ARBA" id="ARBA00023242"/>
    </source>
</evidence>
<dbReference type="InterPro" id="IPR004871">
    <property type="entry name" value="RSE1/DDB1/CPSF1_C"/>
</dbReference>
<proteinExistence type="predicted"/>
<evidence type="ECO:0000313" key="7">
    <source>
        <dbReference type="EMBL" id="KAJ5084680.1"/>
    </source>
</evidence>
<dbReference type="Pfam" id="PF03178">
    <property type="entry name" value="CPSF_A"/>
    <property type="match status" value="1"/>
</dbReference>
<dbReference type="GO" id="GO:0005634">
    <property type="term" value="C:nucleus"/>
    <property type="evidence" value="ECO:0007669"/>
    <property type="project" value="UniProtKB-SubCell"/>
</dbReference>
<evidence type="ECO:0000259" key="6">
    <source>
        <dbReference type="Pfam" id="PF23726"/>
    </source>
</evidence>
<dbReference type="GeneID" id="81398953"/>
<evidence type="ECO:0000256" key="1">
    <source>
        <dbReference type="ARBA" id="ARBA00004123"/>
    </source>
</evidence>
<feature type="domain" description="RSE1/DDB1/CPSF1 C-terminal" evidence="4">
    <location>
        <begin position="922"/>
        <end position="1155"/>
    </location>
</feature>
<sequence>MDEELEEITTRRTRPTRHIKGLMKQSILPSPTFRFIIPARIRSKSHSDVVFISERCIQIKEAVAFVELDAVAEINLAGMTGSILGAQVIGVHPQLPRDSSFNPGSSVGNEIDLDLDNSPAHILVLALDERFLLFIYYSTSCASFLTYYRPMPSEVNLSEKYGAHLAVDPKSRAVAIGAATQYFGMLWLKSPDDLQQQIAGDKLDPISDERFYMAGGDILFMEFLYPQSADDKRIILLLITCQDGVGKAVIYEWKEGQGTRRPEIKEIKLRDQDRLPTMVVPLTKESAFLLITPTSMIVYQTHDLTTPKRYPSILPDTQPDRAGLWTRWARPSRNLMYSKHYDGIYLCREDGWIYYLEFGNEAELESQTSLGQLECGVDNAFDVLDVGHEGADFILAAGETGDGGLFIQEARDQPKCVQRFLNWAPMLDAVVVPSEIYDPSEKDIAHDRLFVCSASTSGCGSITELRHGIEAQVGVTAPLGDLLSIRDMWAMTNDVNGGIYVLLSHPMSSVLLFMNPDLEDGISALDEEETGLDTAQTLAAGCTPSGVIVQVTEKAIHLFVPHQLSSNTRVQYEPRDAIITAAVDGPGSLVVSAFRRCNEMSLHFARIDPIGETVGISKFGEPLNIDKEPICLLIQAFGDGVFVFMGTGKGTLLIFYIENDTATFLIDVKISIDVADDISLAIESLAVIRTASGGSLRAILFCGLRSGILVPFEIDFNASSIIGLKQKKPRRFGRTALRLQSKDNYALFTCGTEFWRVAYGPGDSPPDFFFWRVWITDQNNPAYFPVTLYGFELVKNPGIGSGLMSNCLFCFADGELLLCAFDEKAKPVPRRIGLPGNAKRLTYSKALRSLIVSYTIDSTEDPQSPFERTEQSYIEFVDPESQVPVAHRSRAAMNNDTEPWRPQSSMGEIITCIFDWTPQRDGQEYHLIAIGTSFVDLQDQTRRRGRVVLLKAARDPENPSRIDCFHKHMQVMPGPVHCMASYLDSLLVGTGRSVVPLTSSNSSTRWTRDAEIPLPSPAIALSVHHNLVIVTTSRHSTMIYIIADGTLVRRATGVAKHDGLSHCFDTDNPSLMYVSIRSGTVQMFQDIEDKLDDQTLPPFLGRAELPVSLNRLALGSRVPSFFPARAPVYGFGLNGSVYKLVALEEPETKLLRLLQNLYQRDTSIWPSSSSRRMYTPSLSAAVMASDQGFEVDGDILDSLAKRGPEYLQNLIISQDAATESSVVLVDWFREAAYAVLGESPNHYEVVIGWLRQMVHVEM</sequence>
<dbReference type="RefSeq" id="XP_056508077.1">
    <property type="nucleotide sequence ID" value="XM_056659784.1"/>
</dbReference>
<dbReference type="GO" id="GO:0003676">
    <property type="term" value="F:nucleic acid binding"/>
    <property type="evidence" value="ECO:0007669"/>
    <property type="project" value="InterPro"/>
</dbReference>
<dbReference type="InterPro" id="IPR015943">
    <property type="entry name" value="WD40/YVTN_repeat-like_dom_sf"/>
</dbReference>
<keyword evidence="8" id="KW-1185">Reference proteome</keyword>
<dbReference type="Gene3D" id="2.130.10.10">
    <property type="entry name" value="YVTN repeat-like/Quinoprotein amine dehydrogenase"/>
    <property type="match status" value="2"/>
</dbReference>
<evidence type="ECO:0000259" key="4">
    <source>
        <dbReference type="Pfam" id="PF03178"/>
    </source>
</evidence>
<comment type="subcellular location">
    <subcellularLocation>
        <location evidence="1">Nucleus</location>
    </subcellularLocation>
</comment>
<dbReference type="InterPro" id="IPR050358">
    <property type="entry name" value="RSE1/DDB1/CFT1"/>
</dbReference>
<keyword evidence="3" id="KW-0539">Nucleus</keyword>
<name>A0A9W9EMW5_9EURO</name>
<keyword evidence="2" id="KW-0507">mRNA processing</keyword>
<dbReference type="InterPro" id="IPR058543">
    <property type="entry name" value="Beta-prop_RSE1/DDB1/CPSF1_2nd"/>
</dbReference>
<organism evidence="7 8">
    <name type="scientific">Penicillium alfredii</name>
    <dbReference type="NCBI Taxonomy" id="1506179"/>
    <lineage>
        <taxon>Eukaryota</taxon>
        <taxon>Fungi</taxon>
        <taxon>Dikarya</taxon>
        <taxon>Ascomycota</taxon>
        <taxon>Pezizomycotina</taxon>
        <taxon>Eurotiomycetes</taxon>
        <taxon>Eurotiomycetidae</taxon>
        <taxon>Eurotiales</taxon>
        <taxon>Aspergillaceae</taxon>
        <taxon>Penicillium</taxon>
    </lineage>
</organism>
<evidence type="ECO:0000259" key="5">
    <source>
        <dbReference type="Pfam" id="PF10433"/>
    </source>
</evidence>
<dbReference type="AlphaFoldDB" id="A0A9W9EMW5"/>
<evidence type="ECO:0000256" key="2">
    <source>
        <dbReference type="ARBA" id="ARBA00022664"/>
    </source>
</evidence>
<reference evidence="7" key="2">
    <citation type="journal article" date="2023" name="IMA Fungus">
        <title>Comparative genomic study of the Penicillium genus elucidates a diverse pangenome and 15 lateral gene transfer events.</title>
        <authorList>
            <person name="Petersen C."/>
            <person name="Sorensen T."/>
            <person name="Nielsen M.R."/>
            <person name="Sondergaard T.E."/>
            <person name="Sorensen J.L."/>
            <person name="Fitzpatrick D.A."/>
            <person name="Frisvad J.C."/>
            <person name="Nielsen K.L."/>
        </authorList>
    </citation>
    <scope>NUCLEOTIDE SEQUENCE</scope>
    <source>
        <strain evidence="7">IBT 34128</strain>
    </source>
</reference>
<dbReference type="PANTHER" id="PTHR10644">
    <property type="entry name" value="DNA REPAIR/RNA PROCESSING CPSF FAMILY"/>
    <property type="match status" value="1"/>
</dbReference>
<dbReference type="EMBL" id="JAPMSZ010000011">
    <property type="protein sequence ID" value="KAJ5084680.1"/>
    <property type="molecule type" value="Genomic_DNA"/>
</dbReference>
<accession>A0A9W9EMW5</accession>
<comment type="caution">
    <text evidence="7">The sequence shown here is derived from an EMBL/GenBank/DDBJ whole genome shotgun (WGS) entry which is preliminary data.</text>
</comment>
<feature type="domain" description="RSE1/DDB1/CPSF1 second beta-propeller" evidence="6">
    <location>
        <begin position="482"/>
        <end position="755"/>
    </location>
</feature>
<dbReference type="Proteomes" id="UP001141434">
    <property type="component" value="Unassembled WGS sequence"/>
</dbReference>
<dbReference type="InterPro" id="IPR018846">
    <property type="entry name" value="Beta-prop_RSE1/DDB1/CPSF1_1st"/>
</dbReference>
<gene>
    <name evidence="7" type="ORF">NUU61_009259</name>
</gene>
<evidence type="ECO:0000313" key="8">
    <source>
        <dbReference type="Proteomes" id="UP001141434"/>
    </source>
</evidence>
<dbReference type="Pfam" id="PF10433">
    <property type="entry name" value="Beta-prop_RSE1_1st"/>
    <property type="match status" value="1"/>
</dbReference>
<dbReference type="OrthoDB" id="20774at2759"/>
<reference evidence="7" key="1">
    <citation type="submission" date="2022-11" db="EMBL/GenBank/DDBJ databases">
        <authorList>
            <person name="Petersen C."/>
        </authorList>
    </citation>
    <scope>NUCLEOTIDE SEQUENCE</scope>
    <source>
        <strain evidence="7">IBT 34128</strain>
    </source>
</reference>
<feature type="domain" description="RSE1/DDB1/CPSF1 first beta-propeller" evidence="5">
    <location>
        <begin position="34"/>
        <end position="420"/>
    </location>
</feature>
<evidence type="ECO:0008006" key="9">
    <source>
        <dbReference type="Google" id="ProtNLM"/>
    </source>
</evidence>